<dbReference type="InterPro" id="IPR013738">
    <property type="entry name" value="Beta_galactosidase_Trimer"/>
</dbReference>
<feature type="signal peptide" evidence="1">
    <location>
        <begin position="1"/>
        <end position="25"/>
    </location>
</feature>
<dbReference type="Pfam" id="PF08532">
    <property type="entry name" value="Glyco_hydro_42M"/>
    <property type="match status" value="1"/>
</dbReference>
<dbReference type="GO" id="GO:0004565">
    <property type="term" value="F:beta-galactosidase activity"/>
    <property type="evidence" value="ECO:0007669"/>
    <property type="project" value="InterPro"/>
</dbReference>
<reference evidence="3 4" key="2">
    <citation type="submission" date="2020-08" db="EMBL/GenBank/DDBJ databases">
        <authorList>
            <person name="Partida-Martinez L."/>
            <person name="Huntemann M."/>
            <person name="Clum A."/>
            <person name="Wang J."/>
            <person name="Palaniappan K."/>
            <person name="Ritter S."/>
            <person name="Chen I.-M."/>
            <person name="Stamatis D."/>
            <person name="Reddy T."/>
            <person name="O'Malley R."/>
            <person name="Daum C."/>
            <person name="Shapiro N."/>
            <person name="Ivanova N."/>
            <person name="Kyrpides N."/>
            <person name="Woyke T."/>
        </authorList>
    </citation>
    <scope>NUCLEOTIDE SEQUENCE [LARGE SCALE GENOMIC DNA]</scope>
    <source>
        <strain evidence="3 4">AS3.13</strain>
    </source>
</reference>
<feature type="chain" id="PRO_5031111180" description="Beta-galactosidase trimerisation domain-containing protein" evidence="1">
    <location>
        <begin position="26"/>
        <end position="713"/>
    </location>
</feature>
<evidence type="ECO:0000259" key="2">
    <source>
        <dbReference type="Pfam" id="PF08532"/>
    </source>
</evidence>
<dbReference type="RefSeq" id="WP_184504876.1">
    <property type="nucleotide sequence ID" value="NZ_JACHBT010000007.1"/>
</dbReference>
<dbReference type="PROSITE" id="PS51318">
    <property type="entry name" value="TAT"/>
    <property type="match status" value="1"/>
</dbReference>
<sequence length="713" mass="77664">MTVSRRLALQTLSLAGLGVAGGALAQGPRTGGAFDPKHWWLQDYRIVQTNLREIDIRENPRTIARAIRDFGGNVIVSNIGGIVAFYPTKLPYQRRNPYMGRGDFVREMIAAAHDEGLAYIGRFDLSKAMQPVYDAHPDWFMQNRDGTPRAFAGTYQACPNGGWAQDYGLRLLSEGLTRYKPDGIFFNMTGYPRTDYANVDHGICVCGNCRRVFREMYGRELPAKEGYGDPAWPDYLAFQARTSEALRKRISDHIATLAPGVPIAQHDSTEQVGRGEVQRRVDRTGPEWAYQSGEQCRAALARSPGTPWSSTSTAHIDYPWRQVTETAAYHENRMAQAMGVGAKVDLYLMGTLADQNDPTYLPPVSRLFKWRAANERAYAGMSESARVGLYQSGASARLAGMTPYAAWQTAELRGLYSALVDARIPFRFVSDARVADGTTDLSADFDVIVLPNAMMLSDAEAAALDRFVERGGLLIATAMPGAFDEKGQPRATVPLACFPLARYTPPQPIEGWTLDPAVSTLKVTGRVPLDGVYAGGTARGDAETLMRFAPDQRYGPPEFSYAIPGVAARRDPGVSLRTHGKGRAAHLPWFVGWQYLRDGLPVHRELIERLIARHAPAPRFVLAGAGPVELMVMSRSDGASLLTMVNYAGQRNTHYAPPPALHGLRLGVRGAVSGARALVGGQALAGSAAPDATGLTWLDLPPVGAFEAVLLNG</sequence>
<feature type="domain" description="Beta-galactosidase trimerisation" evidence="2">
    <location>
        <begin position="410"/>
        <end position="488"/>
    </location>
</feature>
<accession>A0A7X0MP01</accession>
<dbReference type="AlphaFoldDB" id="A0A7X0MP01"/>
<gene>
    <name evidence="3" type="ORF">F4693_001503</name>
</gene>
<protein>
    <recommendedName>
        <fullName evidence="2">Beta-galactosidase trimerisation domain-containing protein</fullName>
    </recommendedName>
</protein>
<dbReference type="CDD" id="cd03143">
    <property type="entry name" value="A4_beta-galactosidase_middle_domain"/>
    <property type="match status" value="1"/>
</dbReference>
<dbReference type="InterPro" id="IPR028212">
    <property type="entry name" value="GHL6"/>
</dbReference>
<proteinExistence type="predicted"/>
<dbReference type="Gene3D" id="3.40.50.880">
    <property type="match status" value="1"/>
</dbReference>
<dbReference type="Gene3D" id="3.20.20.80">
    <property type="entry name" value="Glycosidases"/>
    <property type="match status" value="1"/>
</dbReference>
<reference evidence="3 4" key="1">
    <citation type="submission" date="2020-08" db="EMBL/GenBank/DDBJ databases">
        <title>The Agave Microbiome: Exploring the role of microbial communities in plant adaptations to desert environments.</title>
        <authorList>
            <person name="Partida-Martinez L.P."/>
        </authorList>
    </citation>
    <scope>NUCLEOTIDE SEQUENCE [LARGE SCALE GENOMIC DNA]</scope>
    <source>
        <strain evidence="3 4">AS3.13</strain>
    </source>
</reference>
<dbReference type="SUPFAM" id="SSF51445">
    <property type="entry name" value="(Trans)glycosidases"/>
    <property type="match status" value="1"/>
</dbReference>
<dbReference type="InterPro" id="IPR029062">
    <property type="entry name" value="Class_I_gatase-like"/>
</dbReference>
<dbReference type="SUPFAM" id="SSF52317">
    <property type="entry name" value="Class I glutamine amidotransferase-like"/>
    <property type="match status" value="1"/>
</dbReference>
<comment type="caution">
    <text evidence="3">The sequence shown here is derived from an EMBL/GenBank/DDBJ whole genome shotgun (WGS) entry which is preliminary data.</text>
</comment>
<organism evidence="3 4">
    <name type="scientific">Sphingomonas endophytica</name>
    <dbReference type="NCBI Taxonomy" id="869719"/>
    <lineage>
        <taxon>Bacteria</taxon>
        <taxon>Pseudomonadati</taxon>
        <taxon>Pseudomonadota</taxon>
        <taxon>Alphaproteobacteria</taxon>
        <taxon>Sphingomonadales</taxon>
        <taxon>Sphingomonadaceae</taxon>
        <taxon>Sphingomonas</taxon>
    </lineage>
</organism>
<name>A0A7X0MP01_9SPHN</name>
<dbReference type="Proteomes" id="UP000522313">
    <property type="component" value="Unassembled WGS sequence"/>
</dbReference>
<dbReference type="InterPro" id="IPR006311">
    <property type="entry name" value="TAT_signal"/>
</dbReference>
<keyword evidence="1" id="KW-0732">Signal</keyword>
<evidence type="ECO:0000313" key="4">
    <source>
        <dbReference type="Proteomes" id="UP000522313"/>
    </source>
</evidence>
<dbReference type="Pfam" id="PF14871">
    <property type="entry name" value="GHL6"/>
    <property type="match status" value="1"/>
</dbReference>
<dbReference type="GO" id="GO:0005975">
    <property type="term" value="P:carbohydrate metabolic process"/>
    <property type="evidence" value="ECO:0007669"/>
    <property type="project" value="InterPro"/>
</dbReference>
<evidence type="ECO:0000313" key="3">
    <source>
        <dbReference type="EMBL" id="MBB6504530.1"/>
    </source>
</evidence>
<dbReference type="EMBL" id="JACHBT010000007">
    <property type="protein sequence ID" value="MBB6504530.1"/>
    <property type="molecule type" value="Genomic_DNA"/>
</dbReference>
<dbReference type="InterPro" id="IPR017853">
    <property type="entry name" value="GH"/>
</dbReference>
<evidence type="ECO:0000256" key="1">
    <source>
        <dbReference type="SAM" id="SignalP"/>
    </source>
</evidence>